<dbReference type="Gene3D" id="3.50.50.60">
    <property type="entry name" value="FAD/NAD(P)-binding domain"/>
    <property type="match status" value="1"/>
</dbReference>
<dbReference type="EMBL" id="CP030074">
    <property type="protein sequence ID" value="AWW43164.1"/>
    <property type="molecule type" value="Genomic_DNA"/>
</dbReference>
<geneLocation type="plasmid" evidence="7 8">
    <name>unnamed1</name>
</geneLocation>
<sequence length="751" mass="81752">MQRLSVDTDVTVVGGGLAGVAAAIGAARTGARVALINNRPVLGGNSSSEIRVWVCGATAHGAQKYARETGVMGELFLENQYRNPEGNPYLWDQVVLDAVRAEPGISLYLNTDVREVEADGPEDGRAVRAVTGWQMGSERIIRFTSPVFVDATGDGLVGEQAGAWYRTGREAAHEFGEEWAPDQADSDLLGNTMFFYTKDTGEPVRFVPPSIAKDIGSTSIVRNRPISTTANGCDYWWIEYGGQLDTVADSEAIRDELWAVIYGIWDHIKNSGEYDADTLTLEWVGSVPGKREYRRFVGDHVLTQQDIIEQTRFRDAVGFGGWSIDLHPAGGMYAESDGSKHLFSAGLYHIPFRSLYSRNVGNLLLAGRDISASHVAFGTTRVMATCAVTGEAAGVAAGLCVRDGLTPRQLANDHIDLLQQTLLRHDASLLGVAWQDPADLAASAHVSASSELRTLRVAPRPGERTGRQSLDGHDVGIVLPVEPALEAVELLLDASEATSVELELWSTGGGENHIPVDQLGTTRVELVPGEQWVRAPFSHKAPGGRNVVLVVRRNPSVALVVVDRPGPYGVLGLVSRTPRTRSGQPQSNAWSAEELRRRCPATVVHGDSDAYGASQVTGPLQRPYDGPRMWSSESLAVDPEPWIRLDWDRPRTVARVDAILNDDVDLDLVNLHHHRTPFPVVPELVRDYDIEALVDGAWRTVASVRDNRERRRSHLLDEPVAATALRLAVHATNGSEWATVVALRVYGAEQS</sequence>
<dbReference type="PANTHER" id="PTHR43498">
    <property type="entry name" value="FERREDOXIN:COB-COM HETERODISULFIDE REDUCTASE SUBUNIT A"/>
    <property type="match status" value="1"/>
</dbReference>
<dbReference type="InterPro" id="IPR000421">
    <property type="entry name" value="FA58C"/>
</dbReference>
<dbReference type="Pfam" id="PF12831">
    <property type="entry name" value="FAD_oxidored"/>
    <property type="match status" value="1"/>
</dbReference>
<keyword evidence="8" id="KW-1185">Reference proteome</keyword>
<keyword evidence="7" id="KW-0614">Plasmid</keyword>
<organism evidence="7 8">
    <name type="scientific">Streptomyces cadmiisoli</name>
    <dbReference type="NCBI Taxonomy" id="2184053"/>
    <lineage>
        <taxon>Bacteria</taxon>
        <taxon>Bacillati</taxon>
        <taxon>Actinomycetota</taxon>
        <taxon>Actinomycetes</taxon>
        <taxon>Kitasatosporales</taxon>
        <taxon>Streptomycetaceae</taxon>
        <taxon>Streptomyces</taxon>
        <taxon>Streptomyces aurantiacus group</taxon>
    </lineage>
</organism>
<feature type="domain" description="F5/8 type C" evidence="6">
    <location>
        <begin position="630"/>
        <end position="748"/>
    </location>
</feature>
<dbReference type="SUPFAM" id="SSF51905">
    <property type="entry name" value="FAD/NAD(P)-binding domain"/>
    <property type="match status" value="1"/>
</dbReference>
<evidence type="ECO:0000256" key="3">
    <source>
        <dbReference type="ARBA" id="ARBA00023002"/>
    </source>
</evidence>
<keyword evidence="4" id="KW-0408">Iron</keyword>
<evidence type="ECO:0000256" key="1">
    <source>
        <dbReference type="ARBA" id="ARBA00022485"/>
    </source>
</evidence>
<keyword evidence="3" id="KW-0560">Oxidoreductase</keyword>
<evidence type="ECO:0000256" key="5">
    <source>
        <dbReference type="ARBA" id="ARBA00023014"/>
    </source>
</evidence>
<dbReference type="Gene3D" id="2.60.120.260">
    <property type="entry name" value="Galactose-binding domain-like"/>
    <property type="match status" value="1"/>
</dbReference>
<name>A0A2Z4JDF4_9ACTN</name>
<dbReference type="PANTHER" id="PTHR43498:SF1">
    <property type="entry name" value="COB--COM HETERODISULFIDE REDUCTASE IRON-SULFUR SUBUNIT A"/>
    <property type="match status" value="1"/>
</dbReference>
<reference evidence="8" key="1">
    <citation type="submission" date="2018-06" db="EMBL/GenBank/DDBJ databases">
        <authorList>
            <person name="Li K."/>
        </authorList>
    </citation>
    <scope>NUCLEOTIDE SEQUENCE [LARGE SCALE GENOMIC DNA]</scope>
    <source>
        <strain evidence="8">ZFG47</strain>
        <plasmid evidence="8">unnamed1</plasmid>
    </source>
</reference>
<accession>A0A2Z4JDF4</accession>
<dbReference type="AlphaFoldDB" id="A0A2Z4JDF4"/>
<dbReference type="RefSeq" id="WP_053757195.1">
    <property type="nucleotide sequence ID" value="NZ_CP030074.1"/>
</dbReference>
<dbReference type="Proteomes" id="UP000249616">
    <property type="component" value="Plasmid unnamed1"/>
</dbReference>
<evidence type="ECO:0000256" key="2">
    <source>
        <dbReference type="ARBA" id="ARBA00022723"/>
    </source>
</evidence>
<gene>
    <name evidence="7" type="ORF">DN051_41885</name>
</gene>
<dbReference type="GO" id="GO:0046872">
    <property type="term" value="F:metal ion binding"/>
    <property type="evidence" value="ECO:0007669"/>
    <property type="project" value="UniProtKB-KW"/>
</dbReference>
<keyword evidence="1" id="KW-0004">4Fe-4S</keyword>
<dbReference type="InterPro" id="IPR036188">
    <property type="entry name" value="FAD/NAD-bd_sf"/>
</dbReference>
<dbReference type="PROSITE" id="PS50022">
    <property type="entry name" value="FA58C_3"/>
    <property type="match status" value="1"/>
</dbReference>
<dbReference type="KEGG" id="scad:DN051_41885"/>
<keyword evidence="5" id="KW-0411">Iron-sulfur</keyword>
<evidence type="ECO:0000313" key="8">
    <source>
        <dbReference type="Proteomes" id="UP000249616"/>
    </source>
</evidence>
<evidence type="ECO:0000256" key="4">
    <source>
        <dbReference type="ARBA" id="ARBA00023004"/>
    </source>
</evidence>
<dbReference type="InterPro" id="IPR039650">
    <property type="entry name" value="HdrA-like"/>
</dbReference>
<dbReference type="GO" id="GO:0016491">
    <property type="term" value="F:oxidoreductase activity"/>
    <property type="evidence" value="ECO:0007669"/>
    <property type="project" value="UniProtKB-KW"/>
</dbReference>
<dbReference type="GO" id="GO:0051539">
    <property type="term" value="F:4 iron, 4 sulfur cluster binding"/>
    <property type="evidence" value="ECO:0007669"/>
    <property type="project" value="UniProtKB-KW"/>
</dbReference>
<protein>
    <submittedName>
        <fullName evidence="7">FAD-dependent oxidoreductase</fullName>
    </submittedName>
</protein>
<evidence type="ECO:0000259" key="6">
    <source>
        <dbReference type="PROSITE" id="PS50022"/>
    </source>
</evidence>
<keyword evidence="2" id="KW-0479">Metal-binding</keyword>
<evidence type="ECO:0000313" key="7">
    <source>
        <dbReference type="EMBL" id="AWW43164.1"/>
    </source>
</evidence>
<proteinExistence type="predicted"/>